<keyword evidence="2" id="KW-1185">Reference proteome</keyword>
<name>Q1YNQ7_AURMS</name>
<reference evidence="1 2" key="1">
    <citation type="journal article" date="2008" name="Appl. Environ. Microbiol.">
        <title>Genomic insights into Mn(II) oxidation by the marine alphaproteobacterium Aurantimonas sp. strain SI85-9A1.</title>
        <authorList>
            <person name="Dick G.J."/>
            <person name="Podell S."/>
            <person name="Johnson H.A."/>
            <person name="Rivera-Espinoza Y."/>
            <person name="Bernier-Latmani R."/>
            <person name="McCarthy J.K."/>
            <person name="Torpey J.W."/>
            <person name="Clement B.G."/>
            <person name="Gaasterland T."/>
            <person name="Tebo B.M."/>
        </authorList>
    </citation>
    <scope>NUCLEOTIDE SEQUENCE [LARGE SCALE GENOMIC DNA]</scope>
    <source>
        <strain evidence="1 2">SI85-9A1</strain>
    </source>
</reference>
<organism evidence="1 2">
    <name type="scientific">Aurantimonas manganoxydans (strain ATCC BAA-1229 / DSM 21871 / SI85-9A1)</name>
    <dbReference type="NCBI Taxonomy" id="287752"/>
    <lineage>
        <taxon>Bacteria</taxon>
        <taxon>Pseudomonadati</taxon>
        <taxon>Pseudomonadota</taxon>
        <taxon>Alphaproteobacteria</taxon>
        <taxon>Hyphomicrobiales</taxon>
        <taxon>Aurantimonadaceae</taxon>
        <taxon>Aurantimonas</taxon>
    </lineage>
</organism>
<protein>
    <submittedName>
        <fullName evidence="1">Uncharacterized protein</fullName>
    </submittedName>
</protein>
<evidence type="ECO:0000313" key="1">
    <source>
        <dbReference type="EMBL" id="EAS50942.1"/>
    </source>
</evidence>
<dbReference type="HOGENOM" id="CLU_1523482_0_0_5"/>
<sequence length="176" mass="18379">MPMSIAGRAADSCAERDASAMAKSRLDPMIAGNQACGATACSSLGANEMYHRIASTPLALLLAGAMAAALQYPAAAQTEAPALDGEPGSEFVEVSLGDWDLKTALATDLGIKVSELPLTISVTPELAGKVCPISREDLAQQEVISPTRTCAAKEMTDELRDEVRRGMEAGTPQEQE</sequence>
<accession>Q1YNQ7</accession>
<comment type="caution">
    <text evidence="1">The sequence shown here is derived from an EMBL/GenBank/DDBJ whole genome shotgun (WGS) entry which is preliminary data.</text>
</comment>
<gene>
    <name evidence="1" type="ORF">SI859A1_01747</name>
</gene>
<dbReference type="Proteomes" id="UP000000321">
    <property type="component" value="Unassembled WGS sequence"/>
</dbReference>
<evidence type="ECO:0000313" key="2">
    <source>
        <dbReference type="Proteomes" id="UP000000321"/>
    </source>
</evidence>
<dbReference type="AlphaFoldDB" id="Q1YNQ7"/>
<proteinExistence type="predicted"/>
<dbReference type="BioCyc" id="AURANTIMONAS:SI859A1_01747-MONOMER"/>
<dbReference type="EMBL" id="AAPJ01000001">
    <property type="protein sequence ID" value="EAS50942.1"/>
    <property type="molecule type" value="Genomic_DNA"/>
</dbReference>